<feature type="domain" description="C2H2-type" evidence="7">
    <location>
        <begin position="409"/>
        <end position="437"/>
    </location>
</feature>
<dbReference type="SUPFAM" id="SSF57667">
    <property type="entry name" value="beta-beta-alpha zinc fingers"/>
    <property type="match status" value="5"/>
</dbReference>
<evidence type="ECO:0000256" key="3">
    <source>
        <dbReference type="ARBA" id="ARBA00022771"/>
    </source>
</evidence>
<dbReference type="PANTHER" id="PTHR24379">
    <property type="entry name" value="KRAB AND ZINC FINGER DOMAIN-CONTAINING"/>
    <property type="match status" value="1"/>
</dbReference>
<dbReference type="PROSITE" id="PS50157">
    <property type="entry name" value="ZINC_FINGER_C2H2_2"/>
    <property type="match status" value="7"/>
</dbReference>
<evidence type="ECO:0000256" key="4">
    <source>
        <dbReference type="ARBA" id="ARBA00022833"/>
    </source>
</evidence>
<dbReference type="PANTHER" id="PTHR24379:SF121">
    <property type="entry name" value="C2H2-TYPE DOMAIN-CONTAINING PROTEIN"/>
    <property type="match status" value="1"/>
</dbReference>
<evidence type="ECO:0000259" key="7">
    <source>
        <dbReference type="PROSITE" id="PS50157"/>
    </source>
</evidence>
<evidence type="ECO:0000256" key="2">
    <source>
        <dbReference type="ARBA" id="ARBA00022737"/>
    </source>
</evidence>
<dbReference type="InterPro" id="IPR012934">
    <property type="entry name" value="Znf_AD"/>
</dbReference>
<protein>
    <recommendedName>
        <fullName evidence="11">Transcription factor grauzone</fullName>
    </recommendedName>
</protein>
<reference evidence="9 10" key="1">
    <citation type="submission" date="2024-05" db="EMBL/GenBank/DDBJ databases">
        <title>Culex pipiens pipiens assembly and annotation.</title>
        <authorList>
            <person name="Alout H."/>
            <person name="Durand T."/>
        </authorList>
    </citation>
    <scope>NUCLEOTIDE SEQUENCE [LARGE SCALE GENOMIC DNA]</scope>
    <source>
        <strain evidence="9">HA-2024</strain>
        <tissue evidence="9">Whole body</tissue>
    </source>
</reference>
<dbReference type="SMART" id="SM00868">
    <property type="entry name" value="zf-AD"/>
    <property type="match status" value="1"/>
</dbReference>
<organism evidence="9 10">
    <name type="scientific">Culex pipiens pipiens</name>
    <name type="common">Northern house mosquito</name>
    <dbReference type="NCBI Taxonomy" id="38569"/>
    <lineage>
        <taxon>Eukaryota</taxon>
        <taxon>Metazoa</taxon>
        <taxon>Ecdysozoa</taxon>
        <taxon>Arthropoda</taxon>
        <taxon>Hexapoda</taxon>
        <taxon>Insecta</taxon>
        <taxon>Pterygota</taxon>
        <taxon>Neoptera</taxon>
        <taxon>Endopterygota</taxon>
        <taxon>Diptera</taxon>
        <taxon>Nematocera</taxon>
        <taxon>Culicoidea</taxon>
        <taxon>Culicidae</taxon>
        <taxon>Culicinae</taxon>
        <taxon>Culicini</taxon>
        <taxon>Culex</taxon>
        <taxon>Culex</taxon>
    </lineage>
</organism>
<keyword evidence="3 5" id="KW-0863">Zinc-finger</keyword>
<dbReference type="PROSITE" id="PS51915">
    <property type="entry name" value="ZAD"/>
    <property type="match status" value="1"/>
</dbReference>
<dbReference type="Proteomes" id="UP001562425">
    <property type="component" value="Unassembled WGS sequence"/>
</dbReference>
<feature type="domain" description="C2H2-type" evidence="7">
    <location>
        <begin position="380"/>
        <end position="403"/>
    </location>
</feature>
<dbReference type="SUPFAM" id="SSF57716">
    <property type="entry name" value="Glucocorticoid receptor-like (DNA-binding domain)"/>
    <property type="match status" value="1"/>
</dbReference>
<name>A0ABD1CL85_CULPP</name>
<feature type="domain" description="ZAD" evidence="8">
    <location>
        <begin position="8"/>
        <end position="79"/>
    </location>
</feature>
<evidence type="ECO:0000256" key="6">
    <source>
        <dbReference type="PROSITE-ProRule" id="PRU01263"/>
    </source>
</evidence>
<feature type="binding site" evidence="6">
    <location>
        <position position="10"/>
    </location>
    <ligand>
        <name>Zn(2+)</name>
        <dbReference type="ChEBI" id="CHEBI:29105"/>
    </ligand>
</feature>
<keyword evidence="10" id="KW-1185">Reference proteome</keyword>
<dbReference type="Pfam" id="PF07776">
    <property type="entry name" value="zf-AD"/>
    <property type="match status" value="1"/>
</dbReference>
<evidence type="ECO:0000259" key="8">
    <source>
        <dbReference type="PROSITE" id="PS51915"/>
    </source>
</evidence>
<gene>
    <name evidence="9" type="ORF">pipiens_001091</name>
</gene>
<feature type="domain" description="C2H2-type" evidence="7">
    <location>
        <begin position="351"/>
        <end position="379"/>
    </location>
</feature>
<dbReference type="Gene3D" id="3.40.1800.20">
    <property type="match status" value="1"/>
</dbReference>
<dbReference type="GO" id="GO:0008270">
    <property type="term" value="F:zinc ion binding"/>
    <property type="evidence" value="ECO:0007669"/>
    <property type="project" value="UniProtKB-UniRule"/>
</dbReference>
<feature type="binding site" evidence="6">
    <location>
        <position position="52"/>
    </location>
    <ligand>
        <name>Zn(2+)</name>
        <dbReference type="ChEBI" id="CHEBI:29105"/>
    </ligand>
</feature>
<keyword evidence="2" id="KW-0677">Repeat</keyword>
<accession>A0ABD1CL85</accession>
<evidence type="ECO:0000313" key="10">
    <source>
        <dbReference type="Proteomes" id="UP001562425"/>
    </source>
</evidence>
<sequence>MELARYLEVCRLCLKQSSTNLNIFSDKNVEDKIAKVLRFSIPNNAQLSSLVCLACYECVFRFFDYSESVQRNQAYLDSLLVQIPETVQPKPLIIIPVSDVTSSKGAYHIEVNIQKEQLETAVVEPVQEDEENAADVEPEKPKTLRKTKGDALIKEFVSLSCEVCTEPAVTFDNFKLLQEHYIQNHKQPGYAVCCGKKFARKDRLITHITNHINPDAFKCAICEHVSKSKSLLRIHMKRHLGDEERRFACRKCDQRFILRSQLVNHEASHLSESEKKHVCDICGKAGKEFVCEICAKPLSSRSSLKAHMETHDDVGQSQPSKVQCDVCSQWYKNAETLRTHVRVRHRDQRVHRCDHCGKIFPTLSSLTGHVKYVHLREMNFSCEQCQKSFRKKVEYKEHMARSHGDKWLYQCEFCDKKYACSSNYFSHRKSKHPKEYARKKIDKQQETI</sequence>
<dbReference type="EMBL" id="JBEHCU010011147">
    <property type="protein sequence ID" value="KAL1377164.1"/>
    <property type="molecule type" value="Genomic_DNA"/>
</dbReference>
<evidence type="ECO:0000256" key="5">
    <source>
        <dbReference type="PROSITE-ProRule" id="PRU00042"/>
    </source>
</evidence>
<keyword evidence="4 6" id="KW-0862">Zinc</keyword>
<feature type="domain" description="C2H2-type" evidence="7">
    <location>
        <begin position="289"/>
        <end position="311"/>
    </location>
</feature>
<dbReference type="InterPro" id="IPR013087">
    <property type="entry name" value="Znf_C2H2_type"/>
</dbReference>
<dbReference type="Gene3D" id="3.30.160.60">
    <property type="entry name" value="Classic Zinc Finger"/>
    <property type="match status" value="5"/>
</dbReference>
<keyword evidence="1 6" id="KW-0479">Metal-binding</keyword>
<comment type="caution">
    <text evidence="9">The sequence shown here is derived from an EMBL/GenBank/DDBJ whole genome shotgun (WGS) entry which is preliminary data.</text>
</comment>
<feature type="domain" description="C2H2-type" evidence="7">
    <location>
        <begin position="217"/>
        <end position="244"/>
    </location>
</feature>
<feature type="binding site" evidence="6">
    <location>
        <position position="13"/>
    </location>
    <ligand>
        <name>Zn(2+)</name>
        <dbReference type="ChEBI" id="CHEBI:29105"/>
    </ligand>
</feature>
<evidence type="ECO:0008006" key="11">
    <source>
        <dbReference type="Google" id="ProtNLM"/>
    </source>
</evidence>
<feature type="binding site" evidence="6">
    <location>
        <position position="55"/>
    </location>
    <ligand>
        <name>Zn(2+)</name>
        <dbReference type="ChEBI" id="CHEBI:29105"/>
    </ligand>
</feature>
<dbReference type="SMART" id="SM00355">
    <property type="entry name" value="ZnF_C2H2"/>
    <property type="match status" value="9"/>
</dbReference>
<dbReference type="AlphaFoldDB" id="A0ABD1CL85"/>
<feature type="domain" description="C2H2-type" evidence="7">
    <location>
        <begin position="322"/>
        <end position="350"/>
    </location>
</feature>
<feature type="domain" description="C2H2-type" evidence="7">
    <location>
        <begin position="247"/>
        <end position="274"/>
    </location>
</feature>
<evidence type="ECO:0000256" key="1">
    <source>
        <dbReference type="ARBA" id="ARBA00022723"/>
    </source>
</evidence>
<dbReference type="InterPro" id="IPR036236">
    <property type="entry name" value="Znf_C2H2_sf"/>
</dbReference>
<evidence type="ECO:0000313" key="9">
    <source>
        <dbReference type="EMBL" id="KAL1377164.1"/>
    </source>
</evidence>
<proteinExistence type="predicted"/>
<dbReference type="Pfam" id="PF00096">
    <property type="entry name" value="zf-C2H2"/>
    <property type="match status" value="4"/>
</dbReference>
<dbReference type="PROSITE" id="PS00028">
    <property type="entry name" value="ZINC_FINGER_C2H2_1"/>
    <property type="match status" value="6"/>
</dbReference>